<evidence type="ECO:0000256" key="1">
    <source>
        <dbReference type="SAM" id="MobiDB-lite"/>
    </source>
</evidence>
<feature type="compositionally biased region" description="Basic and acidic residues" evidence="1">
    <location>
        <begin position="156"/>
        <end position="168"/>
    </location>
</feature>
<feature type="compositionally biased region" description="Low complexity" evidence="1">
    <location>
        <begin position="26"/>
        <end position="54"/>
    </location>
</feature>
<feature type="region of interest" description="Disordered" evidence="1">
    <location>
        <begin position="26"/>
        <end position="56"/>
    </location>
</feature>
<protein>
    <recommendedName>
        <fullName evidence="5">Secreted protein</fullName>
    </recommendedName>
</protein>
<reference evidence="3 4" key="1">
    <citation type="submission" date="2021-01" db="EMBL/GenBank/DDBJ databases">
        <title>Whole genome shotgun sequence of Planobispora longispora NBRC 13918.</title>
        <authorList>
            <person name="Komaki H."/>
            <person name="Tamura T."/>
        </authorList>
    </citation>
    <scope>NUCLEOTIDE SEQUENCE [LARGE SCALE GENOMIC DNA]</scope>
    <source>
        <strain evidence="3 4">NBRC 13918</strain>
    </source>
</reference>
<dbReference type="RefSeq" id="WP_203892935.1">
    <property type="nucleotide sequence ID" value="NZ_BOOH01000039.1"/>
</dbReference>
<dbReference type="EMBL" id="BOOH01000039">
    <property type="protein sequence ID" value="GIH78436.1"/>
    <property type="molecule type" value="Genomic_DNA"/>
</dbReference>
<evidence type="ECO:0000313" key="4">
    <source>
        <dbReference type="Proteomes" id="UP000616724"/>
    </source>
</evidence>
<dbReference type="Proteomes" id="UP000616724">
    <property type="component" value="Unassembled WGS sequence"/>
</dbReference>
<evidence type="ECO:0008006" key="5">
    <source>
        <dbReference type="Google" id="ProtNLM"/>
    </source>
</evidence>
<dbReference type="AlphaFoldDB" id="A0A8J3W835"/>
<proteinExistence type="predicted"/>
<accession>A0A8J3W835</accession>
<keyword evidence="2" id="KW-0732">Signal</keyword>
<comment type="caution">
    <text evidence="3">The sequence shown here is derived from an EMBL/GenBank/DDBJ whole genome shotgun (WGS) entry which is preliminary data.</text>
</comment>
<evidence type="ECO:0000256" key="2">
    <source>
        <dbReference type="SAM" id="SignalP"/>
    </source>
</evidence>
<name>A0A8J3W835_9ACTN</name>
<feature type="signal peptide" evidence="2">
    <location>
        <begin position="1"/>
        <end position="15"/>
    </location>
</feature>
<evidence type="ECO:0000313" key="3">
    <source>
        <dbReference type="EMBL" id="GIH78436.1"/>
    </source>
</evidence>
<organism evidence="3 4">
    <name type="scientific">Planobispora longispora</name>
    <dbReference type="NCBI Taxonomy" id="28887"/>
    <lineage>
        <taxon>Bacteria</taxon>
        <taxon>Bacillati</taxon>
        <taxon>Actinomycetota</taxon>
        <taxon>Actinomycetes</taxon>
        <taxon>Streptosporangiales</taxon>
        <taxon>Streptosporangiaceae</taxon>
        <taxon>Planobispora</taxon>
    </lineage>
</organism>
<feature type="chain" id="PRO_5039269683" description="Secreted protein" evidence="2">
    <location>
        <begin position="16"/>
        <end position="177"/>
    </location>
</feature>
<sequence length="177" mass="18154">MKVRLLMAAVPLALALPLAGCGAPAESSGVASADGGTATSAASPSASASASASTDPREAALKFAQCMREHGVDMEDPGADGAIRIKAKGKGEKIQEAQEACKHFMDAAVGDRAGKPDQKTLDQGIKFAQCMREHGIPMKDPGADGKMMIQIPQGTSEEKVEEAQEACKEFQPGGGPS</sequence>
<feature type="region of interest" description="Disordered" evidence="1">
    <location>
        <begin position="154"/>
        <end position="177"/>
    </location>
</feature>
<keyword evidence="4" id="KW-1185">Reference proteome</keyword>
<gene>
    <name evidence="3" type="ORF">Plo01_48650</name>
</gene>